<gene>
    <name evidence="2" type="ORF">H9900_05870</name>
</gene>
<protein>
    <submittedName>
        <fullName evidence="2">WG repeat-containing protein</fullName>
    </submittedName>
</protein>
<feature type="non-terminal residue" evidence="2">
    <location>
        <position position="441"/>
    </location>
</feature>
<dbReference type="Proteomes" id="UP000824162">
    <property type="component" value="Unassembled WGS sequence"/>
</dbReference>
<proteinExistence type="predicted"/>
<dbReference type="Pfam" id="PF14903">
    <property type="entry name" value="WG_beta_rep"/>
    <property type="match status" value="1"/>
</dbReference>
<keyword evidence="1" id="KW-0732">Signal</keyword>
<reference evidence="2" key="1">
    <citation type="journal article" date="2021" name="PeerJ">
        <title>Extensive microbial diversity within the chicken gut microbiome revealed by metagenomics and culture.</title>
        <authorList>
            <person name="Gilroy R."/>
            <person name="Ravi A."/>
            <person name="Getino M."/>
            <person name="Pursley I."/>
            <person name="Horton D.L."/>
            <person name="Alikhan N.F."/>
            <person name="Baker D."/>
            <person name="Gharbi K."/>
            <person name="Hall N."/>
            <person name="Watson M."/>
            <person name="Adriaenssens E.M."/>
            <person name="Foster-Nyarko E."/>
            <person name="Jarju S."/>
            <person name="Secka A."/>
            <person name="Antonio M."/>
            <person name="Oren A."/>
            <person name="Chaudhuri R.R."/>
            <person name="La Ragione R."/>
            <person name="Hildebrand F."/>
            <person name="Pallen M.J."/>
        </authorList>
    </citation>
    <scope>NUCLEOTIDE SEQUENCE</scope>
    <source>
        <strain evidence="2">5790</strain>
    </source>
</reference>
<dbReference type="EMBL" id="DXIJ01000122">
    <property type="protein sequence ID" value="HIV86316.1"/>
    <property type="molecule type" value="Genomic_DNA"/>
</dbReference>
<organism evidence="2 3">
    <name type="scientific">Candidatus Monoglobus merdigallinarum</name>
    <dbReference type="NCBI Taxonomy" id="2838698"/>
    <lineage>
        <taxon>Bacteria</taxon>
        <taxon>Bacillati</taxon>
        <taxon>Bacillota</taxon>
        <taxon>Clostridia</taxon>
        <taxon>Monoglobales</taxon>
        <taxon>Monoglobaceae</taxon>
        <taxon>Monoglobus</taxon>
    </lineage>
</organism>
<sequence length="441" mass="50144">MKSARRILSLFCAAIVFSAYSPVFALSGGTEFRLDIIFENKFINMHGRENHIYAQDEERRMHIFDMNLNEIVEPKYSYDGNYFDANGLMSVCEAGKERKFGFINQQGEEIIPTIYDEVNQFTDGIALVKKDGLWGAINTLGQTVIEFQYDYVKPYKEGRFIAFKDGEYSLVNSAGIDISNGIYNRYTSVNFSKNGYAFVTSDPLKRTLFTDFDETEPIRYNSLFLYDKEPRTREEFENAIIPTFSVIDPSGNTVIDNLEPNIYTVSSAGPFTPVHYTYCFEPTRFSDYGIAFAKRNGKFGIIDTSGNILHDFVIDSYSTIKNGYDYVAVIGETRKLISRYGTAYGLDINDYDSVVNVGPDIAIIKKNGLYGAAKLSGEVILPAEYTLAGGYDRELIFSKEYLLFKDGKYYMFDLYSGELNEIKLSDGYQYDVLIPIRGDRL</sequence>
<feature type="chain" id="PRO_5039424299" evidence="1">
    <location>
        <begin position="26"/>
        <end position="441"/>
    </location>
</feature>
<evidence type="ECO:0000313" key="3">
    <source>
        <dbReference type="Proteomes" id="UP000824162"/>
    </source>
</evidence>
<evidence type="ECO:0000313" key="2">
    <source>
        <dbReference type="EMBL" id="HIV86316.1"/>
    </source>
</evidence>
<dbReference type="PANTHER" id="PTHR37841">
    <property type="entry name" value="GLR2918 PROTEIN"/>
    <property type="match status" value="1"/>
</dbReference>
<feature type="signal peptide" evidence="1">
    <location>
        <begin position="1"/>
        <end position="25"/>
    </location>
</feature>
<dbReference type="AlphaFoldDB" id="A0A9D1PR07"/>
<dbReference type="InterPro" id="IPR032774">
    <property type="entry name" value="WG_beta_rep"/>
</dbReference>
<comment type="caution">
    <text evidence="2">The sequence shown here is derived from an EMBL/GenBank/DDBJ whole genome shotgun (WGS) entry which is preliminary data.</text>
</comment>
<reference evidence="2" key="2">
    <citation type="submission" date="2021-04" db="EMBL/GenBank/DDBJ databases">
        <authorList>
            <person name="Gilroy R."/>
        </authorList>
    </citation>
    <scope>NUCLEOTIDE SEQUENCE</scope>
    <source>
        <strain evidence="2">5790</strain>
    </source>
</reference>
<evidence type="ECO:0000256" key="1">
    <source>
        <dbReference type="SAM" id="SignalP"/>
    </source>
</evidence>
<dbReference type="PANTHER" id="PTHR37841:SF1">
    <property type="entry name" value="DUF3298 DOMAIN-CONTAINING PROTEIN"/>
    <property type="match status" value="1"/>
</dbReference>
<dbReference type="SUPFAM" id="SSF69360">
    <property type="entry name" value="Cell wall binding repeat"/>
    <property type="match status" value="1"/>
</dbReference>
<name>A0A9D1PR07_9FIRM</name>
<accession>A0A9D1PR07</accession>